<accession>A0A8T0W791</accession>
<evidence type="ECO:0000313" key="2">
    <source>
        <dbReference type="EMBL" id="KAG2643058.1"/>
    </source>
</evidence>
<proteinExistence type="predicted"/>
<dbReference type="OrthoDB" id="696083at2759"/>
<sequence length="289" mass="31933">MSYSQFSVNLALYKLYPCVFEPPHPPGTRSLCYHAVLGLEQQQPAAAVQRGRKSRAREGESHGAWPTMAAAWWWPSLPAWLGSEAVWFVALNAVVAAVAILSSRARPSLAATPRRGGGGVTRRASSAVLQSLRSFSIFSFPSACMSFLQPDAAAAAYQETEELVRVRSPTNKPLPSPRALVLAPPPPVPAAGEEDVDDNDEEYEDEDPNAMSMDEAYALVLASRQRPEREQEEAARLSVVDAKAEEFIRRFKEDQRQQRLNSIFNYTQMLKQRGLAGGRRPPDARPDQL</sequence>
<gene>
    <name evidence="2" type="ORF">PVAP13_2KG327667</name>
</gene>
<keyword evidence="3" id="KW-1185">Reference proteome</keyword>
<reference evidence="2" key="1">
    <citation type="submission" date="2020-05" db="EMBL/GenBank/DDBJ databases">
        <title>WGS assembly of Panicum virgatum.</title>
        <authorList>
            <person name="Lovell J.T."/>
            <person name="Jenkins J."/>
            <person name="Shu S."/>
            <person name="Juenger T.E."/>
            <person name="Schmutz J."/>
        </authorList>
    </citation>
    <scope>NUCLEOTIDE SEQUENCE</scope>
    <source>
        <strain evidence="2">AP13</strain>
    </source>
</reference>
<feature type="compositionally biased region" description="Acidic residues" evidence="1">
    <location>
        <begin position="192"/>
        <end position="207"/>
    </location>
</feature>
<dbReference type="InterPro" id="IPR008480">
    <property type="entry name" value="DUF761_pln"/>
</dbReference>
<dbReference type="EMBL" id="CM029039">
    <property type="protein sequence ID" value="KAG2643058.1"/>
    <property type="molecule type" value="Genomic_DNA"/>
</dbReference>
<evidence type="ECO:0000256" key="1">
    <source>
        <dbReference type="SAM" id="MobiDB-lite"/>
    </source>
</evidence>
<name>A0A8T0W791_PANVG</name>
<feature type="region of interest" description="Disordered" evidence="1">
    <location>
        <begin position="167"/>
        <end position="207"/>
    </location>
</feature>
<protein>
    <submittedName>
        <fullName evidence="2">Uncharacterized protein</fullName>
    </submittedName>
</protein>
<organism evidence="2 3">
    <name type="scientific">Panicum virgatum</name>
    <name type="common">Blackwell switchgrass</name>
    <dbReference type="NCBI Taxonomy" id="38727"/>
    <lineage>
        <taxon>Eukaryota</taxon>
        <taxon>Viridiplantae</taxon>
        <taxon>Streptophyta</taxon>
        <taxon>Embryophyta</taxon>
        <taxon>Tracheophyta</taxon>
        <taxon>Spermatophyta</taxon>
        <taxon>Magnoliopsida</taxon>
        <taxon>Liliopsida</taxon>
        <taxon>Poales</taxon>
        <taxon>Poaceae</taxon>
        <taxon>PACMAD clade</taxon>
        <taxon>Panicoideae</taxon>
        <taxon>Panicodae</taxon>
        <taxon>Paniceae</taxon>
        <taxon>Panicinae</taxon>
        <taxon>Panicum</taxon>
        <taxon>Panicum sect. Hiantes</taxon>
    </lineage>
</organism>
<comment type="caution">
    <text evidence="2">The sequence shown here is derived from an EMBL/GenBank/DDBJ whole genome shotgun (WGS) entry which is preliminary data.</text>
</comment>
<evidence type="ECO:0000313" key="3">
    <source>
        <dbReference type="Proteomes" id="UP000823388"/>
    </source>
</evidence>
<dbReference type="Pfam" id="PF05553">
    <property type="entry name" value="DUF761"/>
    <property type="match status" value="1"/>
</dbReference>
<dbReference type="AlphaFoldDB" id="A0A8T0W791"/>
<dbReference type="PANTHER" id="PTHR33098:SF9">
    <property type="entry name" value="OS09G0364400 PROTEIN"/>
    <property type="match status" value="1"/>
</dbReference>
<dbReference type="PANTHER" id="PTHR33098">
    <property type="entry name" value="COTTON FIBER (DUF761)"/>
    <property type="match status" value="1"/>
</dbReference>
<dbReference type="Proteomes" id="UP000823388">
    <property type="component" value="Chromosome 2K"/>
</dbReference>